<gene>
    <name evidence="1" type="ORF">EKN05_018420</name>
</gene>
<dbReference type="EMBL" id="CP037923">
    <property type="protein sequence ID" value="QCC33270.1"/>
    <property type="molecule type" value="Genomic_DNA"/>
</dbReference>
<evidence type="ECO:0000313" key="2">
    <source>
        <dbReference type="Proteomes" id="UP000296678"/>
    </source>
</evidence>
<accession>A0A4P7TUA7</accession>
<proteinExistence type="predicted"/>
<dbReference type="AlphaFoldDB" id="A0A4P7TUA7"/>
<organism evidence="1 2">
    <name type="scientific">Shigella flexneri serotype 5a (strain M90T)</name>
    <dbReference type="NCBI Taxonomy" id="1086030"/>
    <lineage>
        <taxon>Bacteria</taxon>
        <taxon>Pseudomonadati</taxon>
        <taxon>Pseudomonadota</taxon>
        <taxon>Gammaproteobacteria</taxon>
        <taxon>Enterobacterales</taxon>
        <taxon>Enterobacteriaceae</taxon>
        <taxon>Shigella</taxon>
    </lineage>
</organism>
<evidence type="ECO:0000313" key="1">
    <source>
        <dbReference type="EMBL" id="QCC33270.1"/>
    </source>
</evidence>
<name>A0A4P7TUA7_SHIFM</name>
<reference evidence="2" key="1">
    <citation type="submission" date="2019-03" db="EMBL/GenBank/DDBJ databases">
        <title>Complete genome sequence and annotation of the laboratory reference strain Shigella flexneri 5a M90T and genome-wide transcription start site determination.</title>
        <authorList>
            <person name="Cervantes-Rivera R."/>
            <person name="Puhar A."/>
        </authorList>
    </citation>
    <scope>NUCLEOTIDE SEQUENCE [LARGE SCALE GENOMIC DNA]</scope>
    <source>
        <strain evidence="2">M90T / Serotype 5a</strain>
    </source>
</reference>
<sequence length="68" mass="7911">MGRNSAFSCTFVSLRSSHQHRCAAIRNMLIILILPGKFASYFRRHFCDKRRGRSHLISTLPHNPVFPR</sequence>
<dbReference type="Proteomes" id="UP000296678">
    <property type="component" value="Chromosome"/>
</dbReference>
<protein>
    <submittedName>
        <fullName evidence="1">Uncharacterized protein</fullName>
    </submittedName>
</protein>